<gene>
    <name evidence="2" type="ORF">PECUL_23A014759</name>
</gene>
<proteinExistence type="predicted"/>
<evidence type="ECO:0000256" key="1">
    <source>
        <dbReference type="SAM" id="MobiDB-lite"/>
    </source>
</evidence>
<accession>A0AAD1TE79</accession>
<feature type="region of interest" description="Disordered" evidence="1">
    <location>
        <begin position="84"/>
        <end position="107"/>
    </location>
</feature>
<name>A0AAD1TE79_PELCU</name>
<feature type="compositionally biased region" description="Low complexity" evidence="1">
    <location>
        <begin position="97"/>
        <end position="107"/>
    </location>
</feature>
<dbReference type="Proteomes" id="UP001295444">
    <property type="component" value="Chromosome 12"/>
</dbReference>
<feature type="non-terminal residue" evidence="2">
    <location>
        <position position="234"/>
    </location>
</feature>
<sequence length="234" mass="24181">KGSEAHSPASKSGSRLVSPLKISLVVSGKSLPTSHPVSQAKTYACAAATRSRHPEGGVTAAALADTSVCGSECCKHSACSEHRAVSPASSKDHPASRSRSNTRAARSLTYKSDRVASIGEGSVRSCSPSGSSASRLSVSVGGASAVRPKTFKDTVRAIISPDDNSMELVLQISSYSALPQRISHDATSKMAASPDIMYSTPKMATATSSMATTTFKAAIYNPNMPPELAEDLPP</sequence>
<organism evidence="2 3">
    <name type="scientific">Pelobates cultripes</name>
    <name type="common">Western spadefoot toad</name>
    <dbReference type="NCBI Taxonomy" id="61616"/>
    <lineage>
        <taxon>Eukaryota</taxon>
        <taxon>Metazoa</taxon>
        <taxon>Chordata</taxon>
        <taxon>Craniata</taxon>
        <taxon>Vertebrata</taxon>
        <taxon>Euteleostomi</taxon>
        <taxon>Amphibia</taxon>
        <taxon>Batrachia</taxon>
        <taxon>Anura</taxon>
        <taxon>Pelobatoidea</taxon>
        <taxon>Pelobatidae</taxon>
        <taxon>Pelobates</taxon>
    </lineage>
</organism>
<feature type="compositionally biased region" description="Basic and acidic residues" evidence="1">
    <location>
        <begin position="84"/>
        <end position="95"/>
    </location>
</feature>
<keyword evidence="3" id="KW-1185">Reference proteome</keyword>
<dbReference type="EMBL" id="OW240923">
    <property type="protein sequence ID" value="CAH2324812.1"/>
    <property type="molecule type" value="Genomic_DNA"/>
</dbReference>
<feature type="non-terminal residue" evidence="2">
    <location>
        <position position="1"/>
    </location>
</feature>
<reference evidence="2" key="1">
    <citation type="submission" date="2022-03" db="EMBL/GenBank/DDBJ databases">
        <authorList>
            <person name="Alioto T."/>
            <person name="Alioto T."/>
            <person name="Gomez Garrido J."/>
        </authorList>
    </citation>
    <scope>NUCLEOTIDE SEQUENCE</scope>
</reference>
<evidence type="ECO:0000313" key="2">
    <source>
        <dbReference type="EMBL" id="CAH2324812.1"/>
    </source>
</evidence>
<evidence type="ECO:0000313" key="3">
    <source>
        <dbReference type="Proteomes" id="UP001295444"/>
    </source>
</evidence>
<dbReference type="AlphaFoldDB" id="A0AAD1TE79"/>
<protein>
    <submittedName>
        <fullName evidence="2">Uncharacterized protein</fullName>
    </submittedName>
</protein>